<name>A0A5B7EGF6_PORTR</name>
<protein>
    <submittedName>
        <fullName evidence="4">Glycine receptor subunit alpha-2</fullName>
    </submittedName>
</protein>
<feature type="transmembrane region" description="Helical" evidence="3">
    <location>
        <begin position="303"/>
        <end position="321"/>
    </location>
</feature>
<organism evidence="4 5">
    <name type="scientific">Portunus trituberculatus</name>
    <name type="common">Swimming crab</name>
    <name type="synonym">Neptunus trituberculatus</name>
    <dbReference type="NCBI Taxonomy" id="210409"/>
    <lineage>
        <taxon>Eukaryota</taxon>
        <taxon>Metazoa</taxon>
        <taxon>Ecdysozoa</taxon>
        <taxon>Arthropoda</taxon>
        <taxon>Crustacea</taxon>
        <taxon>Multicrustacea</taxon>
        <taxon>Malacostraca</taxon>
        <taxon>Eumalacostraca</taxon>
        <taxon>Eucarida</taxon>
        <taxon>Decapoda</taxon>
        <taxon>Pleocyemata</taxon>
        <taxon>Brachyura</taxon>
        <taxon>Eubrachyura</taxon>
        <taxon>Portunoidea</taxon>
        <taxon>Portunidae</taxon>
        <taxon>Portuninae</taxon>
        <taxon>Portunus</taxon>
    </lineage>
</organism>
<accession>A0A5B7EGF6</accession>
<dbReference type="Gene3D" id="1.20.58.390">
    <property type="entry name" value="Neurotransmitter-gated ion-channel transmembrane domain"/>
    <property type="match status" value="1"/>
</dbReference>
<dbReference type="SUPFAM" id="SSF90112">
    <property type="entry name" value="Neurotransmitter-gated ion-channel transmembrane pore"/>
    <property type="match status" value="1"/>
</dbReference>
<dbReference type="InterPro" id="IPR006201">
    <property type="entry name" value="Neur_channel"/>
</dbReference>
<dbReference type="InterPro" id="IPR036719">
    <property type="entry name" value="Neuro-gated_channel_TM_sf"/>
</dbReference>
<dbReference type="GO" id="GO:0004888">
    <property type="term" value="F:transmembrane signaling receptor activity"/>
    <property type="evidence" value="ECO:0007669"/>
    <property type="project" value="InterPro"/>
</dbReference>
<evidence type="ECO:0000313" key="5">
    <source>
        <dbReference type="Proteomes" id="UP000324222"/>
    </source>
</evidence>
<dbReference type="EMBL" id="VSRR010002570">
    <property type="protein sequence ID" value="MPC32133.1"/>
    <property type="molecule type" value="Genomic_DNA"/>
</dbReference>
<dbReference type="Proteomes" id="UP000324222">
    <property type="component" value="Unassembled WGS sequence"/>
</dbReference>
<dbReference type="AlphaFoldDB" id="A0A5B7EGF6"/>
<keyword evidence="4" id="KW-0675">Receptor</keyword>
<dbReference type="OrthoDB" id="2019384at2759"/>
<dbReference type="InterPro" id="IPR018000">
    <property type="entry name" value="Neurotransmitter_ion_chnl_CS"/>
</dbReference>
<dbReference type="InterPro" id="IPR036734">
    <property type="entry name" value="Neur_chan_lig-bd_sf"/>
</dbReference>
<dbReference type="GO" id="GO:0005230">
    <property type="term" value="F:extracellular ligand-gated monoatomic ion channel activity"/>
    <property type="evidence" value="ECO:0007669"/>
    <property type="project" value="InterPro"/>
</dbReference>
<evidence type="ECO:0000313" key="4">
    <source>
        <dbReference type="EMBL" id="MPC32133.1"/>
    </source>
</evidence>
<feature type="transmembrane region" description="Helical" evidence="3">
    <location>
        <begin position="190"/>
        <end position="212"/>
    </location>
</feature>
<feature type="transmembrane region" description="Helical" evidence="3">
    <location>
        <begin position="270"/>
        <end position="291"/>
    </location>
</feature>
<evidence type="ECO:0000256" key="1">
    <source>
        <dbReference type="ARBA" id="ARBA00004141"/>
    </source>
</evidence>
<dbReference type="PROSITE" id="PS00236">
    <property type="entry name" value="NEUROTR_ION_CHANNEL"/>
    <property type="match status" value="1"/>
</dbReference>
<keyword evidence="3" id="KW-0812">Transmembrane</keyword>
<dbReference type="SUPFAM" id="SSF63712">
    <property type="entry name" value="Nicotinic receptor ligand binding domain-like"/>
    <property type="match status" value="1"/>
</dbReference>
<reference evidence="4 5" key="1">
    <citation type="submission" date="2019-05" db="EMBL/GenBank/DDBJ databases">
        <title>Another draft genome of Portunus trituberculatus and its Hox gene families provides insights of decapod evolution.</title>
        <authorList>
            <person name="Jeong J.-H."/>
            <person name="Song I."/>
            <person name="Kim S."/>
            <person name="Choi T."/>
            <person name="Kim D."/>
            <person name="Ryu S."/>
            <person name="Kim W."/>
        </authorList>
    </citation>
    <scope>NUCLEOTIDE SEQUENCE [LARGE SCALE GENOMIC DNA]</scope>
    <source>
        <tissue evidence="4">Muscle</tissue>
    </source>
</reference>
<keyword evidence="3" id="KW-1133">Transmembrane helix</keyword>
<comment type="subcellular location">
    <subcellularLocation>
        <location evidence="1">Membrane</location>
        <topology evidence="1">Multi-pass membrane protein</topology>
    </subcellularLocation>
</comment>
<feature type="transmembrane region" description="Helical" evidence="3">
    <location>
        <begin position="232"/>
        <end position="249"/>
    </location>
</feature>
<feature type="transmembrane region" description="Helical" evidence="3">
    <location>
        <begin position="367"/>
        <end position="390"/>
    </location>
</feature>
<dbReference type="Gene3D" id="2.70.170.10">
    <property type="entry name" value="Neurotransmitter-gated ion-channel ligand-binding domain"/>
    <property type="match status" value="1"/>
</dbReference>
<sequence length="391" mass="44121">MSDGALSLHLTLRIISVRNFDLVGFKIDLDMILVVEWKDIRLNFFNLRDSIFSNRVTFSVVSGNRVPAETLPSTPLILQVRREHAPLPDDTTSVTKDEIFDGTNNPLVLRLPISITLNCQFYLRTYPFDDQQCTFVYFLNNGNNVSFILNSVAFTGYRQLLEYEVVGTSGVVNNSAISSFSVVIKFTNQFGYYVGNAFLPSIFLVIICYLTFWFSLDDFQVRYVFGPVQMMNYFDATIVPCSLGGLAWLGMAWRGGTWRDVAWRGIQDRIMVSLTSLLVLTGLMTQTSQSIPKTAYLKLIDVWYIVLIFIDFLIIVVLAVIENLRQHTKSGEVKVIRSSNGDKQKAPFVWLPQPGPGVESKVNAISIVVFPLVCIIFIVVYFAIGLSYIAN</sequence>
<proteinExistence type="predicted"/>
<keyword evidence="5" id="KW-1185">Reference proteome</keyword>
<dbReference type="InterPro" id="IPR038050">
    <property type="entry name" value="Neuro_actylchol_rec"/>
</dbReference>
<gene>
    <name evidence="4" type="primary">Glra2_3</name>
    <name evidence="4" type="ORF">E2C01_025438</name>
</gene>
<evidence type="ECO:0000256" key="3">
    <source>
        <dbReference type="SAM" id="Phobius"/>
    </source>
</evidence>
<dbReference type="GO" id="GO:0016020">
    <property type="term" value="C:membrane"/>
    <property type="evidence" value="ECO:0007669"/>
    <property type="project" value="UniProtKB-SubCell"/>
</dbReference>
<evidence type="ECO:0000256" key="2">
    <source>
        <dbReference type="ARBA" id="ARBA00023136"/>
    </source>
</evidence>
<keyword evidence="2 3" id="KW-0472">Membrane</keyword>
<comment type="caution">
    <text evidence="4">The sequence shown here is derived from an EMBL/GenBank/DDBJ whole genome shotgun (WGS) entry which is preliminary data.</text>
</comment>
<dbReference type="PANTHER" id="PTHR18945">
    <property type="entry name" value="NEUROTRANSMITTER GATED ION CHANNEL"/>
    <property type="match status" value="1"/>
</dbReference>